<reference evidence="3" key="1">
    <citation type="journal article" date="2019" name="Int. J. Syst. Evol. Microbiol.">
        <title>The Global Catalogue of Microorganisms (GCM) 10K type strain sequencing project: providing services to taxonomists for standard genome sequencing and annotation.</title>
        <authorList>
            <consortium name="The Broad Institute Genomics Platform"/>
            <consortium name="The Broad Institute Genome Sequencing Center for Infectious Disease"/>
            <person name="Wu L."/>
            <person name="Ma J."/>
        </authorList>
    </citation>
    <scope>NUCLEOTIDE SEQUENCE [LARGE SCALE GENOMIC DNA]</scope>
    <source>
        <strain evidence="3">JCM 18302</strain>
    </source>
</reference>
<proteinExistence type="predicted"/>
<keyword evidence="3" id="KW-1185">Reference proteome</keyword>
<feature type="transmembrane region" description="Helical" evidence="1">
    <location>
        <begin position="95"/>
        <end position="113"/>
    </location>
</feature>
<evidence type="ECO:0000313" key="3">
    <source>
        <dbReference type="Proteomes" id="UP001500804"/>
    </source>
</evidence>
<sequence>MFRILADRLRRTVLVSLVVSAVGIPVQILGGWDYPVVPPGMLILLVAGAAALLPVRWAPAISLVAGGFILVGFFVVGDAANMLGSQNALVTVGKWVQMVALVVGVVAAVGSLAKPPVPLGRDRTRPA</sequence>
<keyword evidence="1" id="KW-0812">Transmembrane</keyword>
<feature type="transmembrane region" description="Helical" evidence="1">
    <location>
        <begin position="12"/>
        <end position="30"/>
    </location>
</feature>
<dbReference type="RefSeq" id="WP_345612206.1">
    <property type="nucleotide sequence ID" value="NZ_BAABJO010000045.1"/>
</dbReference>
<evidence type="ECO:0008006" key="4">
    <source>
        <dbReference type="Google" id="ProtNLM"/>
    </source>
</evidence>
<evidence type="ECO:0000256" key="1">
    <source>
        <dbReference type="SAM" id="Phobius"/>
    </source>
</evidence>
<gene>
    <name evidence="2" type="ORF">GCM10023320_76120</name>
</gene>
<dbReference type="EMBL" id="BAABJO010000045">
    <property type="protein sequence ID" value="GAA5139702.1"/>
    <property type="molecule type" value="Genomic_DNA"/>
</dbReference>
<dbReference type="Proteomes" id="UP001500804">
    <property type="component" value="Unassembled WGS sequence"/>
</dbReference>
<accession>A0ABP9P3Q8</accession>
<keyword evidence="1" id="KW-0472">Membrane</keyword>
<protein>
    <recommendedName>
        <fullName evidence="4">SPW repeat-containing protein</fullName>
    </recommendedName>
</protein>
<evidence type="ECO:0000313" key="2">
    <source>
        <dbReference type="EMBL" id="GAA5139702.1"/>
    </source>
</evidence>
<feature type="transmembrane region" description="Helical" evidence="1">
    <location>
        <begin position="60"/>
        <end position="83"/>
    </location>
</feature>
<name>A0ABP9P3Q8_9PSEU</name>
<keyword evidence="1" id="KW-1133">Transmembrane helix</keyword>
<organism evidence="2 3">
    <name type="scientific">Pseudonocardia adelaidensis</name>
    <dbReference type="NCBI Taxonomy" id="648754"/>
    <lineage>
        <taxon>Bacteria</taxon>
        <taxon>Bacillati</taxon>
        <taxon>Actinomycetota</taxon>
        <taxon>Actinomycetes</taxon>
        <taxon>Pseudonocardiales</taxon>
        <taxon>Pseudonocardiaceae</taxon>
        <taxon>Pseudonocardia</taxon>
    </lineage>
</organism>
<comment type="caution">
    <text evidence="2">The sequence shown here is derived from an EMBL/GenBank/DDBJ whole genome shotgun (WGS) entry which is preliminary data.</text>
</comment>